<dbReference type="EMBL" id="MU001830">
    <property type="protein sequence ID" value="KAF2796465.1"/>
    <property type="molecule type" value="Genomic_DNA"/>
</dbReference>
<keyword evidence="1" id="KW-0001">2Fe-2S</keyword>
<sequence>MTLNLPIMAAPLFQDYSCPRSSMAPFAETPILSLYRSSPIEVSKEPDLLDGWWKSGYAWICISHRSRFNKPGDYIAMELAGFPILIILGKDRIVRAFHNVCRHRAYTITKKPAGSSLVLGCRYHGWSYDTRGNLVKAPQFDGLDGFNKSENSLFKIRSCTDRAGFIHINLDAGHFEHAPDCDNIVNFSINHGISTTSTWLTGWNVDGAFNWKTAGANDRTGIGTPRVDTSKVNFMESILSLFRRPCLDLNGSQASYLAPTTAVLAFPKSPIWIMLTTAPVSPEICTVKCDMFSTTKQPLHPNDEEDLKSFLASYVQDLEERYAALKNSKPNEEPVFLPILKAHLRLEKSVGMDIFPGRRDDGRSASFCRAEKVCKDLDEMAKVAGLVRTDSVQGGLEW</sequence>
<keyword evidence="5" id="KW-0411">Iron-sulfur</keyword>
<keyword evidence="4" id="KW-0408">Iron</keyword>
<keyword evidence="3" id="KW-0560">Oxidoreductase</keyword>
<keyword evidence="8" id="KW-1185">Reference proteome</keyword>
<evidence type="ECO:0000256" key="4">
    <source>
        <dbReference type="ARBA" id="ARBA00023004"/>
    </source>
</evidence>
<organism evidence="7 8">
    <name type="scientific">Melanomma pulvis-pyrius CBS 109.77</name>
    <dbReference type="NCBI Taxonomy" id="1314802"/>
    <lineage>
        <taxon>Eukaryota</taxon>
        <taxon>Fungi</taxon>
        <taxon>Dikarya</taxon>
        <taxon>Ascomycota</taxon>
        <taxon>Pezizomycotina</taxon>
        <taxon>Dothideomycetes</taxon>
        <taxon>Pleosporomycetidae</taxon>
        <taxon>Pleosporales</taxon>
        <taxon>Melanommataceae</taxon>
        <taxon>Melanomma</taxon>
    </lineage>
</organism>
<protein>
    <submittedName>
        <fullName evidence="7">ISP domain-containing protein</fullName>
    </submittedName>
</protein>
<feature type="domain" description="Rieske" evidence="6">
    <location>
        <begin position="70"/>
        <end position="146"/>
    </location>
</feature>
<dbReference type="PANTHER" id="PTHR43756:SF6">
    <property type="entry name" value="CLUSTER-BINDING PROTEIN, PUTATIVE (AFU_ORTHOLOGUE AFUA_6G03920)-RELATED"/>
    <property type="match status" value="1"/>
</dbReference>
<evidence type="ECO:0000256" key="3">
    <source>
        <dbReference type="ARBA" id="ARBA00023002"/>
    </source>
</evidence>
<dbReference type="PANTHER" id="PTHR43756">
    <property type="entry name" value="CHOLINE MONOOXYGENASE, CHLOROPLASTIC"/>
    <property type="match status" value="1"/>
</dbReference>
<evidence type="ECO:0000259" key="6">
    <source>
        <dbReference type="PROSITE" id="PS51296"/>
    </source>
</evidence>
<dbReference type="InterPro" id="IPR036922">
    <property type="entry name" value="Rieske_2Fe-2S_sf"/>
</dbReference>
<keyword evidence="2" id="KW-0479">Metal-binding</keyword>
<dbReference type="Pfam" id="PF00355">
    <property type="entry name" value="Rieske"/>
    <property type="match status" value="1"/>
</dbReference>
<reference evidence="7" key="1">
    <citation type="journal article" date="2020" name="Stud. Mycol.">
        <title>101 Dothideomycetes genomes: a test case for predicting lifestyles and emergence of pathogens.</title>
        <authorList>
            <person name="Haridas S."/>
            <person name="Albert R."/>
            <person name="Binder M."/>
            <person name="Bloem J."/>
            <person name="Labutti K."/>
            <person name="Salamov A."/>
            <person name="Andreopoulos B."/>
            <person name="Baker S."/>
            <person name="Barry K."/>
            <person name="Bills G."/>
            <person name="Bluhm B."/>
            <person name="Cannon C."/>
            <person name="Castanera R."/>
            <person name="Culley D."/>
            <person name="Daum C."/>
            <person name="Ezra D."/>
            <person name="Gonzalez J."/>
            <person name="Henrissat B."/>
            <person name="Kuo A."/>
            <person name="Liang C."/>
            <person name="Lipzen A."/>
            <person name="Lutzoni F."/>
            <person name="Magnuson J."/>
            <person name="Mondo S."/>
            <person name="Nolan M."/>
            <person name="Ohm R."/>
            <person name="Pangilinan J."/>
            <person name="Park H.-J."/>
            <person name="Ramirez L."/>
            <person name="Alfaro M."/>
            <person name="Sun H."/>
            <person name="Tritt A."/>
            <person name="Yoshinaga Y."/>
            <person name="Zwiers L.-H."/>
            <person name="Turgeon B."/>
            <person name="Goodwin S."/>
            <person name="Spatafora J."/>
            <person name="Crous P."/>
            <person name="Grigoriev I."/>
        </authorList>
    </citation>
    <scope>NUCLEOTIDE SEQUENCE</scope>
    <source>
        <strain evidence="7">CBS 109.77</strain>
    </source>
</reference>
<dbReference type="GO" id="GO:0046872">
    <property type="term" value="F:metal ion binding"/>
    <property type="evidence" value="ECO:0007669"/>
    <property type="project" value="UniProtKB-KW"/>
</dbReference>
<gene>
    <name evidence="7" type="ORF">K505DRAFT_347912</name>
</gene>
<dbReference type="InterPro" id="IPR001663">
    <property type="entry name" value="Rng_hydr_dOase-A"/>
</dbReference>
<name>A0A6A6XKQ9_9PLEO</name>
<dbReference type="CDD" id="cd03469">
    <property type="entry name" value="Rieske_RO_Alpha_N"/>
    <property type="match status" value="1"/>
</dbReference>
<accession>A0A6A6XKQ9</accession>
<dbReference type="PROSITE" id="PS51296">
    <property type="entry name" value="RIESKE"/>
    <property type="match status" value="1"/>
</dbReference>
<dbReference type="AlphaFoldDB" id="A0A6A6XKQ9"/>
<dbReference type="InterPro" id="IPR017941">
    <property type="entry name" value="Rieske_2Fe-2S"/>
</dbReference>
<dbReference type="OrthoDB" id="426882at2759"/>
<evidence type="ECO:0000256" key="1">
    <source>
        <dbReference type="ARBA" id="ARBA00022714"/>
    </source>
</evidence>
<evidence type="ECO:0000313" key="7">
    <source>
        <dbReference type="EMBL" id="KAF2796465.1"/>
    </source>
</evidence>
<evidence type="ECO:0000313" key="8">
    <source>
        <dbReference type="Proteomes" id="UP000799757"/>
    </source>
</evidence>
<dbReference type="GO" id="GO:0016491">
    <property type="term" value="F:oxidoreductase activity"/>
    <property type="evidence" value="ECO:0007669"/>
    <property type="project" value="UniProtKB-KW"/>
</dbReference>
<dbReference type="SUPFAM" id="SSF50022">
    <property type="entry name" value="ISP domain"/>
    <property type="match status" value="1"/>
</dbReference>
<dbReference type="Gene3D" id="2.102.10.10">
    <property type="entry name" value="Rieske [2Fe-2S] iron-sulphur domain"/>
    <property type="match status" value="1"/>
</dbReference>
<proteinExistence type="predicted"/>
<evidence type="ECO:0000256" key="5">
    <source>
        <dbReference type="ARBA" id="ARBA00023014"/>
    </source>
</evidence>
<dbReference type="Proteomes" id="UP000799757">
    <property type="component" value="Unassembled WGS sequence"/>
</dbReference>
<evidence type="ECO:0000256" key="2">
    <source>
        <dbReference type="ARBA" id="ARBA00022723"/>
    </source>
</evidence>
<dbReference type="GO" id="GO:0051537">
    <property type="term" value="F:2 iron, 2 sulfur cluster binding"/>
    <property type="evidence" value="ECO:0007669"/>
    <property type="project" value="UniProtKB-KW"/>
</dbReference>
<dbReference type="PRINTS" id="PR00090">
    <property type="entry name" value="RNGDIOXGNASE"/>
</dbReference>